<accession>A0A075HHQ8</accession>
<dbReference type="Gene3D" id="3.10.20.30">
    <property type="match status" value="1"/>
</dbReference>
<dbReference type="CDD" id="cd17040">
    <property type="entry name" value="Ubl_MoaD_like"/>
    <property type="match status" value="1"/>
</dbReference>
<dbReference type="InterPro" id="IPR016155">
    <property type="entry name" value="Mopterin_synth/thiamin_S_b"/>
</dbReference>
<dbReference type="Pfam" id="PF02597">
    <property type="entry name" value="ThiS"/>
    <property type="match status" value="1"/>
</dbReference>
<dbReference type="SUPFAM" id="SSF143870">
    <property type="entry name" value="PF0523-like"/>
    <property type="match status" value="1"/>
</dbReference>
<organism evidence="1">
    <name type="scientific">uncultured marine thaumarchaeote KM3_70_D10</name>
    <dbReference type="NCBI Taxonomy" id="1456253"/>
    <lineage>
        <taxon>Archaea</taxon>
        <taxon>Nitrososphaerota</taxon>
        <taxon>environmental samples</taxon>
    </lineage>
</organism>
<dbReference type="Gene3D" id="3.30.2380.10">
    <property type="entry name" value="CGI121/TPRKB"/>
    <property type="match status" value="1"/>
</dbReference>
<dbReference type="InterPro" id="IPR012675">
    <property type="entry name" value="Beta-grasp_dom_sf"/>
</dbReference>
<sequence length="257" mass="28626">MIVVKLVGGAKKSFDSDQFQIEKSDISVNELLDHLLKIKPSNTSELDIENLLIAINGSDSSAMNGKDTIISDGDVVSIIPVIHGGSTKKLTFEIEKKQIHIIEICAQKKIDIQFIDNLREKYPKLKFQVVSSNFVLNASHLKKILSISINAEKNNILLSNKLETDILMRFASTLQISNAISSVGLKPSVNFILITIGNKNHFNSVYSELSPLCVNLFLKNHTAFIKKHFNISKKHIDSVYSKTPLEDILVEKASILL</sequence>
<protein>
    <submittedName>
        <fullName evidence="1">Thiamine S protein</fullName>
    </submittedName>
</protein>
<proteinExistence type="predicted"/>
<dbReference type="AlphaFoldDB" id="A0A075HHQ8"/>
<dbReference type="NCBIfam" id="NF011465">
    <property type="entry name" value="PRK14886.1-1"/>
    <property type="match status" value="1"/>
</dbReference>
<dbReference type="InterPro" id="IPR003749">
    <property type="entry name" value="ThiS/MoaD-like"/>
</dbReference>
<reference evidence="1" key="1">
    <citation type="journal article" date="2014" name="Genome Biol. Evol.">
        <title>Pangenome evidence for extensive interdomain horizontal transfer affecting lineage core and shell genes in uncultured planktonic thaumarchaeota and euryarchaeota.</title>
        <authorList>
            <person name="Deschamps P."/>
            <person name="Zivanovic Y."/>
            <person name="Moreira D."/>
            <person name="Rodriguez-Valera F."/>
            <person name="Lopez-Garcia P."/>
        </authorList>
    </citation>
    <scope>NUCLEOTIDE SEQUENCE</scope>
</reference>
<dbReference type="EMBL" id="KF901030">
    <property type="protein sequence ID" value="AIF15489.1"/>
    <property type="molecule type" value="Genomic_DNA"/>
</dbReference>
<evidence type="ECO:0000313" key="1">
    <source>
        <dbReference type="EMBL" id="AIF15489.1"/>
    </source>
</evidence>
<dbReference type="InterPro" id="IPR036504">
    <property type="entry name" value="CGI121/TPRKB_sf"/>
</dbReference>
<dbReference type="SUPFAM" id="SSF54285">
    <property type="entry name" value="MoaD/ThiS"/>
    <property type="match status" value="1"/>
</dbReference>
<name>A0A075HHQ8_9ARCH</name>